<feature type="domain" description="SLH" evidence="3">
    <location>
        <begin position="151"/>
        <end position="214"/>
    </location>
</feature>
<feature type="domain" description="SLH" evidence="3">
    <location>
        <begin position="94"/>
        <end position="150"/>
    </location>
</feature>
<feature type="signal peptide" evidence="2">
    <location>
        <begin position="1"/>
        <end position="29"/>
    </location>
</feature>
<evidence type="ECO:0000313" key="5">
    <source>
        <dbReference type="Proteomes" id="UP000256304"/>
    </source>
</evidence>
<evidence type="ECO:0000256" key="2">
    <source>
        <dbReference type="SAM" id="SignalP"/>
    </source>
</evidence>
<feature type="domain" description="SLH" evidence="3">
    <location>
        <begin position="30"/>
        <end position="93"/>
    </location>
</feature>
<dbReference type="Pfam" id="PF00395">
    <property type="entry name" value="SLH"/>
    <property type="match status" value="3"/>
</dbReference>
<reference evidence="4 5" key="1">
    <citation type="submission" date="2018-08" db="EMBL/GenBank/DDBJ databases">
        <title>Genomic Encyclopedia of Type Strains, Phase III (KMG-III): the genomes of soil and plant-associated and newly described type strains.</title>
        <authorList>
            <person name="Whitman W."/>
        </authorList>
    </citation>
    <scope>NUCLEOTIDE SEQUENCE [LARGE SCALE GENOMIC DNA]</scope>
    <source>
        <strain evidence="4 5">CGMCC 1.10966</strain>
    </source>
</reference>
<dbReference type="OrthoDB" id="128536at2"/>
<evidence type="ECO:0000259" key="3">
    <source>
        <dbReference type="PROSITE" id="PS51272"/>
    </source>
</evidence>
<keyword evidence="5" id="KW-1185">Reference proteome</keyword>
<evidence type="ECO:0000313" key="4">
    <source>
        <dbReference type="EMBL" id="REE83839.1"/>
    </source>
</evidence>
<keyword evidence="2" id="KW-0732">Signal</keyword>
<protein>
    <submittedName>
        <fullName evidence="4">S-layer family protein</fullName>
    </submittedName>
</protein>
<dbReference type="InterPro" id="IPR001119">
    <property type="entry name" value="SLH_dom"/>
</dbReference>
<feature type="chain" id="PRO_5017656421" evidence="2">
    <location>
        <begin position="30"/>
        <end position="1473"/>
    </location>
</feature>
<dbReference type="PROSITE" id="PS51272">
    <property type="entry name" value="SLH"/>
    <property type="match status" value="3"/>
</dbReference>
<dbReference type="EMBL" id="QTTN01000016">
    <property type="protein sequence ID" value="REE83839.1"/>
    <property type="molecule type" value="Genomic_DNA"/>
</dbReference>
<organism evidence="4 5">
    <name type="scientific">Paenibacillus taihuensis</name>
    <dbReference type="NCBI Taxonomy" id="1156355"/>
    <lineage>
        <taxon>Bacteria</taxon>
        <taxon>Bacillati</taxon>
        <taxon>Bacillota</taxon>
        <taxon>Bacilli</taxon>
        <taxon>Bacillales</taxon>
        <taxon>Paenibacillaceae</taxon>
        <taxon>Paenibacillus</taxon>
    </lineage>
</organism>
<dbReference type="Gene3D" id="2.60.40.1080">
    <property type="match status" value="1"/>
</dbReference>
<evidence type="ECO:0000256" key="1">
    <source>
        <dbReference type="SAM" id="MobiDB-lite"/>
    </source>
</evidence>
<accession>A0A3D9RV20</accession>
<gene>
    <name evidence="4" type="ORF">A8990_11617</name>
</gene>
<dbReference type="RefSeq" id="WP_116189767.1">
    <property type="nucleotide sequence ID" value="NZ_QTTN01000016.1"/>
</dbReference>
<comment type="caution">
    <text evidence="4">The sequence shown here is derived from an EMBL/GenBank/DDBJ whole genome shotgun (WGS) entry which is preliminary data.</text>
</comment>
<name>A0A3D9RV20_9BACL</name>
<sequence>MSRKTRKTSQVISSIAIGSMLFTGTAAFASPSVVNENVSTHWATKELQKWLSIGLLKGDANGNLNPNDAITRAEFVTILNRVFNLQSTTNSKTFADANPSDWYFGELQKASAAGLLNGDSKNNANPRAAITRQEAAALISRGFQVVSGTNNTNFSDSSQIAKWASEAVSTLASKGYLNGRGNGNFNPLAKITRAESFVMTDRVMGTLVRTPEDLANLPSTITGNVTIALPGATLKGLTINGDVYVTDAAAADPVVLDHTTVTGDLSIVVAQGVNLIASSITGTTNVADARHTISLNLDSDSSLNTLVLNAPANVTGTGSILTANINSTGVTVAQQPTTVKVAAGITSTVAGKSVDNTTSTGTDTGNNHGNDTGNNTGGNNSGDTGNINHNTPVVSAVSNGSKVNMYSTQITRLQPEGLDITQPIKWTTSDPYIAYVDTIGNSAGNFAGKVLGVSDGTATITGKQGETTVTVSVTVTNDPKIATNLEKIVYYYSAGDDKIPDSSDAPALNTDNFTALVGRTWPSASYAGYLNGPNGVKWMLSSDHASVTLYDPNKANPADQIQYLQGGRYIPQDASGTTQSIDIMMTDAAGGLWIIDAAGNATHIVRKQISVMALSLQQVEYSRNFLDRTGFQDGKNKFSSQADKIASLMGTKDTTDVSVANLESDNSGTWTSLFGMGELGRYNYMKSVYGSSDQRTIDAKSSAIRATEAVTLLAYISGTQLTVPAKDNVNDSDVLAFLGADIDGKDEGKPVYIDSNGQYTLNPIGTTPAPGDVFVRDYLVNPANPMAIGDTNRWVHKNAGTTTDINGTTVSYSSLIKNTGDLANLKSYNTLPVPTRLAKLYDPNAGTANAIPDNQIYYKPDASSDEFVQDFAFLNMAYDTFKTDDKELASLIKTAIISSVNATIINNYYHMALSPRVGIDPAYKPTGPKYSAGYVNSGNGLNVPTTPTRWGNFNPEYLDGANNVYNKSDYEDGPLNAGIALQMLQLGMKIASDTSVPAYAAEGIVCPPAFDYAQEFSVMTTPSLYEARYPKTYNSTSLLDMMEQYHSRYFGISEHNGNDIGAAGSSFESYLNYSDEEEVASLFFGIATSLPANVSNEVLNSYHRTLNQWWYNEKRSKNPFLSYYYAVALQQLANRGVDITKDAVDTNAAAWALTRMPSNLGVWDVSNSTRNDVTDVLDYGLLLKKPMQTDDFRVDQLLPRDEFPTFKYNGTWFEPEGDNALSVEASTILSMPYWFALDPSNNSSIARLGSKATPPNLPVPSISAVGSTDVTIHVGETVDLDVTGSENSYISNISWATTAWDNQDDDGYVANQVVDLRTRYNLSTNGRYYGSQVTGLNIGTTTVIAMTTDAGSDAPRTVTFNITVVDPNTSATPVQDLAQVTPANFALPSWLTSVLSNANLGTNGNAYASIEYSSSDETKGTVNPETGMIVYNTEGQFNVIATVTYSDMTVNGSPMFEKSHVMTFVCPVVKAAN</sequence>
<feature type="region of interest" description="Disordered" evidence="1">
    <location>
        <begin position="352"/>
        <end position="390"/>
    </location>
</feature>
<feature type="compositionally biased region" description="Low complexity" evidence="1">
    <location>
        <begin position="355"/>
        <end position="374"/>
    </location>
</feature>
<proteinExistence type="predicted"/>
<dbReference type="Proteomes" id="UP000256304">
    <property type="component" value="Unassembled WGS sequence"/>
</dbReference>